<dbReference type="SMART" id="SM00710">
    <property type="entry name" value="PbH1"/>
    <property type="match status" value="3"/>
</dbReference>
<evidence type="ECO:0000259" key="1">
    <source>
        <dbReference type="Pfam" id="PF12708"/>
    </source>
</evidence>
<dbReference type="EMBL" id="JAGISH010000001">
    <property type="protein sequence ID" value="MBP0481635.1"/>
    <property type="molecule type" value="Genomic_DNA"/>
</dbReference>
<evidence type="ECO:0000313" key="4">
    <source>
        <dbReference type="Proteomes" id="UP000675940"/>
    </source>
</evidence>
<dbReference type="InterPro" id="IPR024535">
    <property type="entry name" value="RHGA/B-epi-like_pectate_lyase"/>
</dbReference>
<gene>
    <name evidence="3" type="ORF">J5474_03900</name>
</gene>
<reference evidence="3" key="1">
    <citation type="submission" date="2021-03" db="EMBL/GenBank/DDBJ databases">
        <title>Sagittula salina sp. nov. strain M10.9X isolated from the marine waste.</title>
        <authorList>
            <person name="Satari L."/>
            <person name="Molina-Menor E."/>
            <person name="Vidal-Verdu A."/>
            <person name="Pascual J."/>
            <person name="Pereto J."/>
            <person name="Porcar M."/>
        </authorList>
    </citation>
    <scope>NUCLEOTIDE SEQUENCE</scope>
    <source>
        <strain evidence="3">M10.9X</strain>
    </source>
</reference>
<name>A0A940MKW1_9RHOB</name>
<accession>A0A940MKW1</accession>
<evidence type="ECO:0000259" key="2">
    <source>
        <dbReference type="Pfam" id="PF13229"/>
    </source>
</evidence>
<organism evidence="3 4">
    <name type="scientific">Sagittula salina</name>
    <dbReference type="NCBI Taxonomy" id="2820268"/>
    <lineage>
        <taxon>Bacteria</taxon>
        <taxon>Pseudomonadati</taxon>
        <taxon>Pseudomonadota</taxon>
        <taxon>Alphaproteobacteria</taxon>
        <taxon>Rhodobacterales</taxon>
        <taxon>Roseobacteraceae</taxon>
        <taxon>Sagittula</taxon>
    </lineage>
</organism>
<comment type="caution">
    <text evidence="3">The sequence shown here is derived from an EMBL/GenBank/DDBJ whole genome shotgun (WGS) entry which is preliminary data.</text>
</comment>
<dbReference type="Proteomes" id="UP000675940">
    <property type="component" value="Unassembled WGS sequence"/>
</dbReference>
<feature type="domain" description="Rhamnogalacturonase A/B/Epimerase-like pectate lyase" evidence="1">
    <location>
        <begin position="189"/>
        <end position="250"/>
    </location>
</feature>
<dbReference type="SUPFAM" id="SSF51126">
    <property type="entry name" value="Pectin lyase-like"/>
    <property type="match status" value="1"/>
</dbReference>
<dbReference type="InterPro" id="IPR039448">
    <property type="entry name" value="Beta_helix"/>
</dbReference>
<dbReference type="InterPro" id="IPR012334">
    <property type="entry name" value="Pectin_lyas_fold"/>
</dbReference>
<dbReference type="InterPro" id="IPR011050">
    <property type="entry name" value="Pectin_lyase_fold/virulence"/>
</dbReference>
<sequence>MNKAITEGLVFMPPAFAAGNLGLFSRGDGVPGSASYLGWASAAFVPADQDFDGCLEIQKTDAIQKLRYTGQTPLPQGCYLRVTVRVKAVAGALPSVRIAAFAARAGGAAVSGVVTAGAEVALTSYGQVVEVSAIVGAGGRGGVDLIWGTNAVYGHFGIDLTGPNGGVVRVDDIVIEDVTSVFLRDLMNWVDVRDFGAKGDGVADDSAAFAAADAAAGGRRVLVSAGTYYLGSSVTLENRVQFEGTVTMPTAAILSLTRDFNLATYIDAFGGDEELAFRKAVQSLLNGADHESLDLCGRRVSVTGPIDGQAAVPNRTSFAQRRVIRNGQLRAEDTGNWTPETVTSIATYSAADPWTLTGVGNVANIRTGSLVTAAGVGREVYVRAVNVAAQEVTLSQPLSDAVGLQTYSFTRFPFLLDLTGFERLDGFELEGIEFQCNALASGVLWPASGEGNVVRNCVFSRPGHRGLVSIGDGCHGGLIDLCRFVSSEGDVLAQNRQTVAIVTNASDVKIRNCRADRFKHGVVVSGARSMIAGCHFAQGDAATSGARTAGIVVAQRACTIQISGNTIDNCHIEWTNEREPDPDYTGGNGFAGLSITGNVMVCSSVSALHSFIVVRPYGSGHFIAGMTVSGNTFRSEDVVIERGERVDTSFGQMVKESFRSVSFVGNTYHKVAAEARNPLTVKHGQNTHAQVWEVSSVGALPFEGKALQVDSVTTTSRPRNASNQSNYAMPYATAQTGSNGDSVQLIWPEPVLGDVVVVMRSDM</sequence>
<dbReference type="Pfam" id="PF12708">
    <property type="entry name" value="Pect-lyase_RHGA_epim"/>
    <property type="match status" value="1"/>
</dbReference>
<feature type="domain" description="Right handed beta helix" evidence="2">
    <location>
        <begin position="449"/>
        <end position="571"/>
    </location>
</feature>
<keyword evidence="4" id="KW-1185">Reference proteome</keyword>
<proteinExistence type="predicted"/>
<evidence type="ECO:0000313" key="3">
    <source>
        <dbReference type="EMBL" id="MBP0481635.1"/>
    </source>
</evidence>
<dbReference type="AlphaFoldDB" id="A0A940MKW1"/>
<protein>
    <submittedName>
        <fullName evidence="3">Right-handed parallel beta-helix repeat-containing protein</fullName>
    </submittedName>
</protein>
<dbReference type="Pfam" id="PF13229">
    <property type="entry name" value="Beta_helix"/>
    <property type="match status" value="1"/>
</dbReference>
<dbReference type="Gene3D" id="2.160.20.10">
    <property type="entry name" value="Single-stranded right-handed beta-helix, Pectin lyase-like"/>
    <property type="match status" value="1"/>
</dbReference>
<dbReference type="InterPro" id="IPR006626">
    <property type="entry name" value="PbH1"/>
</dbReference>